<keyword evidence="5" id="KW-0812">Transmembrane</keyword>
<gene>
    <name evidence="6" type="ORF">F7D57_07715</name>
</gene>
<protein>
    <submittedName>
        <fullName evidence="6">SDR family NAD(P)-dependent oxidoreductase</fullName>
    </submittedName>
</protein>
<dbReference type="SUPFAM" id="SSF51735">
    <property type="entry name" value="NAD(P)-binding Rossmann-fold domains"/>
    <property type="match status" value="1"/>
</dbReference>
<keyword evidence="5" id="KW-1133">Transmembrane helix</keyword>
<comment type="caution">
    <text evidence="6">The sequence shown here is derived from an EMBL/GenBank/DDBJ whole genome shotgun (WGS) entry which is preliminary data.</text>
</comment>
<dbReference type="Pfam" id="PF00106">
    <property type="entry name" value="adh_short"/>
    <property type="match status" value="1"/>
</dbReference>
<dbReference type="PANTHER" id="PTHR43618:SF8">
    <property type="entry name" value="7ALPHA-HYDROXYSTEROID DEHYDROGENASE"/>
    <property type="match status" value="1"/>
</dbReference>
<proteinExistence type="inferred from homology"/>
<feature type="transmembrane region" description="Helical" evidence="5">
    <location>
        <begin position="34"/>
        <end position="61"/>
    </location>
</feature>
<dbReference type="InterPro" id="IPR036291">
    <property type="entry name" value="NAD(P)-bd_dom_sf"/>
</dbReference>
<dbReference type="PANTHER" id="PTHR43618">
    <property type="entry name" value="7-ALPHA-HYDROXYSTEROID DEHYDROGENASE"/>
    <property type="match status" value="1"/>
</dbReference>
<dbReference type="AlphaFoldDB" id="A0AA90VG00"/>
<evidence type="ECO:0000256" key="4">
    <source>
        <dbReference type="RuleBase" id="RU000363"/>
    </source>
</evidence>
<dbReference type="CDD" id="cd05233">
    <property type="entry name" value="SDR_c"/>
    <property type="match status" value="1"/>
</dbReference>
<keyword evidence="2" id="KW-0521">NADP</keyword>
<organism evidence="6 7">
    <name type="scientific">Segatella copri</name>
    <dbReference type="NCBI Taxonomy" id="165179"/>
    <lineage>
        <taxon>Bacteria</taxon>
        <taxon>Pseudomonadati</taxon>
        <taxon>Bacteroidota</taxon>
        <taxon>Bacteroidia</taxon>
        <taxon>Bacteroidales</taxon>
        <taxon>Prevotellaceae</taxon>
        <taxon>Segatella</taxon>
    </lineage>
</organism>
<dbReference type="Proteomes" id="UP000405805">
    <property type="component" value="Unassembled WGS sequence"/>
</dbReference>
<dbReference type="FunFam" id="3.40.50.720:FF:000084">
    <property type="entry name" value="Short-chain dehydrogenase reductase"/>
    <property type="match status" value="1"/>
</dbReference>
<evidence type="ECO:0000256" key="5">
    <source>
        <dbReference type="SAM" id="Phobius"/>
    </source>
</evidence>
<keyword evidence="5" id="KW-0472">Membrane</keyword>
<reference evidence="7" key="1">
    <citation type="submission" date="2019-09" db="EMBL/GenBank/DDBJ databases">
        <title>Distinct polysaccharide growth profiles of human intestinal Prevotella copri isolates.</title>
        <authorList>
            <person name="Fehlner-Peach H."/>
            <person name="Magnabosco C."/>
            <person name="Raghavan V."/>
            <person name="Scher J.U."/>
            <person name="Tett A."/>
            <person name="Cox L.M."/>
            <person name="Gottsegen C."/>
            <person name="Watters A."/>
            <person name="Wiltshire- Gordon J.D."/>
            <person name="Segata N."/>
            <person name="Bonneau R."/>
            <person name="Littman D.R."/>
        </authorList>
    </citation>
    <scope>NUCLEOTIDE SEQUENCE [LARGE SCALE GENOMIC DNA]</scope>
    <source>
        <strain evidence="7">iA624</strain>
    </source>
</reference>
<evidence type="ECO:0000256" key="1">
    <source>
        <dbReference type="ARBA" id="ARBA00006484"/>
    </source>
</evidence>
<dbReference type="PRINTS" id="PR00081">
    <property type="entry name" value="GDHRDH"/>
</dbReference>
<dbReference type="Gene3D" id="3.40.50.720">
    <property type="entry name" value="NAD(P)-binding Rossmann-like Domain"/>
    <property type="match status" value="1"/>
</dbReference>
<dbReference type="EMBL" id="VZBP01000091">
    <property type="protein sequence ID" value="MQO09597.1"/>
    <property type="molecule type" value="Genomic_DNA"/>
</dbReference>
<dbReference type="PRINTS" id="PR00080">
    <property type="entry name" value="SDRFAMILY"/>
</dbReference>
<evidence type="ECO:0000256" key="3">
    <source>
        <dbReference type="ARBA" id="ARBA00023002"/>
    </source>
</evidence>
<evidence type="ECO:0000313" key="7">
    <source>
        <dbReference type="Proteomes" id="UP000405805"/>
    </source>
</evidence>
<keyword evidence="3" id="KW-0560">Oxidoreductase</keyword>
<accession>A0AA90VG00</accession>
<sequence length="268" mass="28172">MSIIRKIVNKFHSRIVLKPIIVVKEQSDLLSGKVALVTGGSSGIGLAIAAALVAAGAKVYIIGRNKEKLKIAAEKIGGASFITLDINDVSAMESAIEQFSEKENIDILVNSAGMHGNDPFGAVTEQTFDAVMSANVKSLYFISQAVANQMIAKGIQGHILNVSSASSVKPSWTPYEISKRAVNGITEGMAHKLIKYGIVVNGIAPGPTATPMMNRSSDISWPGNPSGRMSTTDEIAALSLFMVSSRGDGIVGDTFFITGGSGTIDKEK</sequence>
<evidence type="ECO:0000313" key="6">
    <source>
        <dbReference type="EMBL" id="MQO09597.1"/>
    </source>
</evidence>
<dbReference type="RefSeq" id="WP_153097005.1">
    <property type="nucleotide sequence ID" value="NZ_VZBP01000091.1"/>
</dbReference>
<evidence type="ECO:0000256" key="2">
    <source>
        <dbReference type="ARBA" id="ARBA00022857"/>
    </source>
</evidence>
<comment type="similarity">
    <text evidence="1 4">Belongs to the short-chain dehydrogenases/reductases (SDR) family.</text>
</comment>
<dbReference type="InterPro" id="IPR002347">
    <property type="entry name" value="SDR_fam"/>
</dbReference>
<dbReference type="GO" id="GO:0016491">
    <property type="term" value="F:oxidoreductase activity"/>
    <property type="evidence" value="ECO:0007669"/>
    <property type="project" value="UniProtKB-KW"/>
</dbReference>
<name>A0AA90VG00_9BACT</name>
<dbReference type="InterPro" id="IPR052178">
    <property type="entry name" value="Sec_Metab_Biosynth_SDR"/>
</dbReference>